<dbReference type="InterPro" id="IPR014347">
    <property type="entry name" value="Tautomerase/MIF_sf"/>
</dbReference>
<name>A0ABY6G2W0_9MICO</name>
<dbReference type="RefSeq" id="WP_263594743.1">
    <property type="nucleotide sequence ID" value="NZ_CP107020.1"/>
</dbReference>
<gene>
    <name evidence="2" type="ORF">BRM3_03640</name>
</gene>
<accession>A0ABY6G2W0</accession>
<reference evidence="2" key="1">
    <citation type="submission" date="2022-10" db="EMBL/GenBank/DDBJ databases">
        <title>Whole-Genome Sequencing of Brachybacterium huguangmaarense BRM-3, Isolated from Betula schmidtii.</title>
        <authorList>
            <person name="Haam D."/>
        </authorList>
    </citation>
    <scope>NUCLEOTIDE SEQUENCE</scope>
    <source>
        <strain evidence="2">BRM-3</strain>
    </source>
</reference>
<dbReference type="Proteomes" id="UP001164305">
    <property type="component" value="Chromosome"/>
</dbReference>
<dbReference type="PANTHER" id="PTHR38460">
    <property type="entry name" value="TAUTOMERASE YOLI-RELATED"/>
    <property type="match status" value="1"/>
</dbReference>
<dbReference type="InterPro" id="IPR037479">
    <property type="entry name" value="Tauto_MSAD"/>
</dbReference>
<dbReference type="Gene3D" id="3.30.429.10">
    <property type="entry name" value="Macrophage Migration Inhibitory Factor"/>
    <property type="match status" value="1"/>
</dbReference>
<proteinExistence type="predicted"/>
<keyword evidence="3" id="KW-1185">Reference proteome</keyword>
<dbReference type="PANTHER" id="PTHR38460:SF1">
    <property type="entry name" value="TAUTOMERASE YOLI-RELATED"/>
    <property type="match status" value="1"/>
</dbReference>
<feature type="compositionally biased region" description="Basic and acidic residues" evidence="1">
    <location>
        <begin position="131"/>
        <end position="151"/>
    </location>
</feature>
<dbReference type="Pfam" id="PF14552">
    <property type="entry name" value="Tautomerase_2"/>
    <property type="match status" value="1"/>
</dbReference>
<feature type="region of interest" description="Disordered" evidence="1">
    <location>
        <begin position="127"/>
        <end position="151"/>
    </location>
</feature>
<dbReference type="EMBL" id="CP107020">
    <property type="protein sequence ID" value="UYG17534.1"/>
    <property type="molecule type" value="Genomic_DNA"/>
</dbReference>
<evidence type="ECO:0000313" key="2">
    <source>
        <dbReference type="EMBL" id="UYG17534.1"/>
    </source>
</evidence>
<evidence type="ECO:0000256" key="1">
    <source>
        <dbReference type="SAM" id="MobiDB-lite"/>
    </source>
</evidence>
<protein>
    <submittedName>
        <fullName evidence="2">Tautomerase family protein</fullName>
    </submittedName>
</protein>
<sequence>MPLIRLDMVRGRSPETKRRIADVCHGVMRDVFAAPEGDRYQIITEHEVGDIIAEDTGLGLERSSEGVLIVSVTQQGRSLAQKEAMYRALAERLDEAGLVRPEDLIVSVSANTLEDWSFGSGRAQFLTGELGRGDDDGPRADDPPAHSEKMS</sequence>
<organism evidence="2 3">
    <name type="scientific">Brachybacterium huguangmaarense</name>
    <dbReference type="NCBI Taxonomy" id="1652028"/>
    <lineage>
        <taxon>Bacteria</taxon>
        <taxon>Bacillati</taxon>
        <taxon>Actinomycetota</taxon>
        <taxon>Actinomycetes</taxon>
        <taxon>Micrococcales</taxon>
        <taxon>Dermabacteraceae</taxon>
        <taxon>Brachybacterium</taxon>
    </lineage>
</organism>
<evidence type="ECO:0000313" key="3">
    <source>
        <dbReference type="Proteomes" id="UP001164305"/>
    </source>
</evidence>
<dbReference type="SUPFAM" id="SSF55331">
    <property type="entry name" value="Tautomerase/MIF"/>
    <property type="match status" value="1"/>
</dbReference>